<evidence type="ECO:0000256" key="8">
    <source>
        <dbReference type="ARBA" id="ARBA00038435"/>
    </source>
</evidence>
<reference evidence="11 12" key="1">
    <citation type="submission" date="2019-10" db="EMBL/GenBank/DDBJ databases">
        <title>Vibrio sp. nov. isolated from a shrimp pond.</title>
        <authorList>
            <person name="Gomez-Gil B."/>
            <person name="Enciso-Ibarra J."/>
            <person name="Enciso-Ibarra K."/>
            <person name="Bolan-Mejia C."/>
        </authorList>
    </citation>
    <scope>NUCLEOTIDE SEQUENCE [LARGE SCALE GENOMIC DNA]</scope>
    <source>
        <strain evidence="11 12">CAIM 722</strain>
    </source>
</reference>
<feature type="transmembrane region" description="Helical" evidence="9">
    <location>
        <begin position="246"/>
        <end position="266"/>
    </location>
</feature>
<proteinExistence type="inferred from homology"/>
<dbReference type="InterPro" id="IPR018461">
    <property type="entry name" value="Na/H_Antiport_NhaC-like_C"/>
</dbReference>
<comment type="subcellular location">
    <subcellularLocation>
        <location evidence="1">Cell membrane</location>
        <topology evidence="1">Multi-pass membrane protein</topology>
    </subcellularLocation>
</comment>
<evidence type="ECO:0000256" key="5">
    <source>
        <dbReference type="ARBA" id="ARBA00022692"/>
    </source>
</evidence>
<dbReference type="PANTHER" id="PTHR33451:SF5">
    <property type="entry name" value="NA+_H+ ANTIPORTER"/>
    <property type="match status" value="1"/>
</dbReference>
<evidence type="ECO:0000256" key="9">
    <source>
        <dbReference type="SAM" id="Phobius"/>
    </source>
</evidence>
<protein>
    <submittedName>
        <fullName evidence="11">Na+/H+ antiporter NhaC family protein</fullName>
    </submittedName>
</protein>
<accession>A0A7X4LJ63</accession>
<evidence type="ECO:0000256" key="7">
    <source>
        <dbReference type="ARBA" id="ARBA00023136"/>
    </source>
</evidence>
<feature type="transmembrane region" description="Helical" evidence="9">
    <location>
        <begin position="120"/>
        <end position="140"/>
    </location>
</feature>
<evidence type="ECO:0000256" key="4">
    <source>
        <dbReference type="ARBA" id="ARBA00022475"/>
    </source>
</evidence>
<dbReference type="GO" id="GO:0015297">
    <property type="term" value="F:antiporter activity"/>
    <property type="evidence" value="ECO:0007669"/>
    <property type="project" value="UniProtKB-KW"/>
</dbReference>
<dbReference type="EMBL" id="WEKT01000008">
    <property type="protein sequence ID" value="MZI92894.1"/>
    <property type="molecule type" value="Genomic_DNA"/>
</dbReference>
<comment type="similarity">
    <text evidence="8">Belongs to the NhaC Na(+)/H(+) (TC 2.A.35) antiporter family.</text>
</comment>
<dbReference type="InterPro" id="IPR052180">
    <property type="entry name" value="NhaC_Na-H+_Antiporter"/>
</dbReference>
<feature type="transmembrane region" description="Helical" evidence="9">
    <location>
        <begin position="413"/>
        <end position="435"/>
    </location>
</feature>
<feature type="transmembrane region" description="Helical" evidence="9">
    <location>
        <begin position="362"/>
        <end position="393"/>
    </location>
</feature>
<keyword evidence="2" id="KW-0813">Transport</keyword>
<name>A0A7X4LJ63_9VIBR</name>
<feature type="domain" description="Na+/H+ antiporter NhaC-like C-terminal" evidence="10">
    <location>
        <begin position="51"/>
        <end position="197"/>
    </location>
</feature>
<feature type="domain" description="Na+/H+ antiporter NhaC-like C-terminal" evidence="10">
    <location>
        <begin position="245"/>
        <end position="463"/>
    </location>
</feature>
<evidence type="ECO:0000256" key="2">
    <source>
        <dbReference type="ARBA" id="ARBA00022448"/>
    </source>
</evidence>
<feature type="transmembrane region" description="Helical" evidence="9">
    <location>
        <begin position="447"/>
        <end position="466"/>
    </location>
</feature>
<dbReference type="GO" id="GO:0005886">
    <property type="term" value="C:plasma membrane"/>
    <property type="evidence" value="ECO:0007669"/>
    <property type="project" value="UniProtKB-SubCell"/>
</dbReference>
<gene>
    <name evidence="11" type="ORF">F9817_06755</name>
</gene>
<feature type="transmembrane region" description="Helical" evidence="9">
    <location>
        <begin position="219"/>
        <end position="240"/>
    </location>
</feature>
<comment type="caution">
    <text evidence="11">The sequence shown here is derived from an EMBL/GenBank/DDBJ whole genome shotgun (WGS) entry which is preliminary data.</text>
</comment>
<evidence type="ECO:0000313" key="12">
    <source>
        <dbReference type="Proteomes" id="UP000462621"/>
    </source>
</evidence>
<dbReference type="PANTHER" id="PTHR33451">
    <property type="entry name" value="MALATE-2H(+)/NA(+)-LACTATE ANTIPORTER"/>
    <property type="match status" value="1"/>
</dbReference>
<keyword evidence="3" id="KW-0050">Antiport</keyword>
<dbReference type="RefSeq" id="WP_161154193.1">
    <property type="nucleotide sequence ID" value="NZ_WEKT01000008.1"/>
</dbReference>
<evidence type="ECO:0000256" key="6">
    <source>
        <dbReference type="ARBA" id="ARBA00022989"/>
    </source>
</evidence>
<dbReference type="Pfam" id="PF03553">
    <property type="entry name" value="Na_H_antiporter"/>
    <property type="match status" value="2"/>
</dbReference>
<evidence type="ECO:0000259" key="10">
    <source>
        <dbReference type="Pfam" id="PF03553"/>
    </source>
</evidence>
<keyword evidence="5 9" id="KW-0812">Transmembrane</keyword>
<keyword evidence="6 9" id="KW-1133">Transmembrane helix</keyword>
<feature type="transmembrane region" description="Helical" evidence="9">
    <location>
        <begin position="321"/>
        <end position="341"/>
    </location>
</feature>
<evidence type="ECO:0000256" key="3">
    <source>
        <dbReference type="ARBA" id="ARBA00022449"/>
    </source>
</evidence>
<evidence type="ECO:0000313" key="11">
    <source>
        <dbReference type="EMBL" id="MZI92894.1"/>
    </source>
</evidence>
<evidence type="ECO:0000256" key="1">
    <source>
        <dbReference type="ARBA" id="ARBA00004651"/>
    </source>
</evidence>
<keyword evidence="12" id="KW-1185">Reference proteome</keyword>
<feature type="transmembrane region" description="Helical" evidence="9">
    <location>
        <begin position="273"/>
        <end position="294"/>
    </location>
</feature>
<keyword evidence="7 9" id="KW-0472">Membrane</keyword>
<feature type="transmembrane region" description="Helical" evidence="9">
    <location>
        <begin position="90"/>
        <end position="108"/>
    </location>
</feature>
<dbReference type="Proteomes" id="UP000462621">
    <property type="component" value="Unassembled WGS sequence"/>
</dbReference>
<dbReference type="AlphaFoldDB" id="A0A7X4LJ63"/>
<feature type="transmembrane region" description="Helical" evidence="9">
    <location>
        <begin position="52"/>
        <end position="69"/>
    </location>
</feature>
<keyword evidence="4" id="KW-1003">Cell membrane</keyword>
<feature type="transmembrane region" description="Helical" evidence="9">
    <location>
        <begin position="25"/>
        <end position="46"/>
    </location>
</feature>
<organism evidence="11 12">
    <name type="scientific">Vibrio eleionomae</name>
    <dbReference type="NCBI Taxonomy" id="2653505"/>
    <lineage>
        <taxon>Bacteria</taxon>
        <taxon>Pseudomonadati</taxon>
        <taxon>Pseudomonadota</taxon>
        <taxon>Gammaproteobacteria</taxon>
        <taxon>Vibrionales</taxon>
        <taxon>Vibrionaceae</taxon>
        <taxon>Vibrio</taxon>
    </lineage>
</organism>
<sequence length="471" mass="50206">MVSLTLNKTNEIVEDNDLPIFKNQLIALLPLALFFLSCMVLFTHYMTYDMHVLAGAAFLGLMITGLLATNKEKYWEAVLKGIASKESVTIFLLLLLIGMFSQMIKVSGLSNGLIWFAQSFHFSAVGFIAFTFVAVCIVATSTGSSIGTMFAAFPVFFHTGSAIGVDGAMLAGAIVSGCIFGDNLAPISDTTIASASTQVMQRSGKSSDIGGVVRSRFKYSIIAAVITVGIYLLIAAHHALDYSKAIEHASAFNLLMLLPVLVLLVISKLTNNIFIATSLALAFGIVLGLISGIFDINQVFHSDGTLGNHATGFLADGIQSMMGTAVLVVSIFGIMGIIRSAKVVESLTDRLMRSSFCQTQRGFEIVCAVVVNIVTILFGGVTSATILTVGPIINEAGQRLNIHPYRRANMLDGFANTLGVVIPFFSVFVFISSALSSVSPNAVAGAFIYPIVLFVVLLLSVLTGFGRKPEF</sequence>